<proteinExistence type="predicted"/>
<reference evidence="1 2" key="1">
    <citation type="submission" date="2016-11" db="EMBL/GenBank/DDBJ databases">
        <title>Whole genomes of Flavobacteriaceae.</title>
        <authorList>
            <person name="Stine C."/>
            <person name="Li C."/>
            <person name="Tadesse D."/>
        </authorList>
    </citation>
    <scope>NUCLEOTIDE SEQUENCE [LARGE SCALE GENOMIC DNA]</scope>
    <source>
        <strain evidence="1 2">DSM 24704</strain>
    </source>
</reference>
<sequence>MNAIEFTQQEGLKEVITAHIKTSAIYCLGRNKTTYSSNKTLSLDKEEQKEYVHLYLLVLVKETKENATSDICDKIKTKTHGSITATILMHHVRNLRKSCDDQQFFFWQIMQNSELLFQDVEKPAYLTISEIPKRNLKSASNYIASRKTNISTIWNWVYNDDSYSSDEVKTSSLHQIVEQICLSLIRVFMGYTPNHFGLEHLFNLCEYFTTITADFFPRKTQEDKSMFKLLKQQPSTLRFSKANDVSYLYYELLEERCGKFKNQAEIVIEKELSRQGQIENEKDSN</sequence>
<comment type="caution">
    <text evidence="1">The sequence shown here is derived from an EMBL/GenBank/DDBJ whole genome shotgun (WGS) entry which is preliminary data.</text>
</comment>
<dbReference type="AlphaFoldDB" id="A0A227P6J4"/>
<dbReference type="OrthoDB" id="1321649at2"/>
<dbReference type="Gene3D" id="1.20.120.330">
    <property type="entry name" value="Nucleotidyltransferases domain 2"/>
    <property type="match status" value="1"/>
</dbReference>
<organism evidence="1 2">
    <name type="scientific">Flavobacterium araucananum</name>
    <dbReference type="NCBI Taxonomy" id="946678"/>
    <lineage>
        <taxon>Bacteria</taxon>
        <taxon>Pseudomonadati</taxon>
        <taxon>Bacteroidota</taxon>
        <taxon>Flavobacteriia</taxon>
        <taxon>Flavobacteriales</taxon>
        <taxon>Flavobacteriaceae</taxon>
        <taxon>Flavobacterium</taxon>
    </lineage>
</organism>
<evidence type="ECO:0000313" key="1">
    <source>
        <dbReference type="EMBL" id="OXG05332.1"/>
    </source>
</evidence>
<evidence type="ECO:0000313" key="2">
    <source>
        <dbReference type="Proteomes" id="UP000214684"/>
    </source>
</evidence>
<dbReference type="EMBL" id="MUGS01000022">
    <property type="protein sequence ID" value="OXG05332.1"/>
    <property type="molecule type" value="Genomic_DNA"/>
</dbReference>
<protein>
    <submittedName>
        <fullName evidence="1">Uncharacterized protein</fullName>
    </submittedName>
</protein>
<name>A0A227P6J4_9FLAO</name>
<accession>A0A227P6J4</accession>
<keyword evidence="2" id="KW-1185">Reference proteome</keyword>
<gene>
    <name evidence="1" type="ORF">B0A64_13240</name>
</gene>
<dbReference type="Proteomes" id="UP000214684">
    <property type="component" value="Unassembled WGS sequence"/>
</dbReference>
<dbReference type="RefSeq" id="WP_089480003.1">
    <property type="nucleotide sequence ID" value="NZ_MUGS01000022.1"/>
</dbReference>